<accession>A0A1I5EBM9</accession>
<organism evidence="2 3">
    <name type="scientific">Algoriphagus ornithinivorans</name>
    <dbReference type="NCBI Taxonomy" id="226506"/>
    <lineage>
        <taxon>Bacteria</taxon>
        <taxon>Pseudomonadati</taxon>
        <taxon>Bacteroidota</taxon>
        <taxon>Cytophagia</taxon>
        <taxon>Cytophagales</taxon>
        <taxon>Cyclobacteriaceae</taxon>
        <taxon>Algoriphagus</taxon>
    </lineage>
</organism>
<dbReference type="InterPro" id="IPR000866">
    <property type="entry name" value="AhpC/TSA"/>
</dbReference>
<proteinExistence type="predicted"/>
<dbReference type="GO" id="GO:0016491">
    <property type="term" value="F:oxidoreductase activity"/>
    <property type="evidence" value="ECO:0007669"/>
    <property type="project" value="InterPro"/>
</dbReference>
<dbReference type="PANTHER" id="PTHR43640:SF1">
    <property type="entry name" value="THIOREDOXIN-DEPENDENT PEROXIREDOXIN"/>
    <property type="match status" value="1"/>
</dbReference>
<dbReference type="Proteomes" id="UP000199564">
    <property type="component" value="Unassembled WGS sequence"/>
</dbReference>
<sequence length="393" mass="44555">MWITLLGISFSCSQKKESVLIQDELKEDLSTFVANPQLVEEQPINQLQIGDSAPPFNLPAVDGNYYSLEDFGDSDVLVVNFTCNHCPTAQAYEDRFIQTVDKYKNESVAFVAISSNSPIAILPEELGYTDLSDSFEEMGIRAEMKNFNFPYLYDGDTHEFSTAYGPTATPHVFVFDKNRKLTYSGRIDRSEKPGTANAEDLHQAIDFTLKGEALPADQAQTPAFGCSMKWAWKNEYTIKMNKEWEEKPVTLEKLSTSGLADLLQNKTDELMLVNFWATWCGPCIMEYPEFITMQRMYGERDFQFVSISMDSPDQEAKALKFLKGKASALPNYIMDAKDKYEVIDVVGKEWDGSLPVTLLIEPGGNIYYKKHGPINDLLLKQKIVDHPMIGRYY</sequence>
<dbReference type="Gene3D" id="3.40.30.10">
    <property type="entry name" value="Glutaredoxin"/>
    <property type="match status" value="2"/>
</dbReference>
<dbReference type="PROSITE" id="PS51352">
    <property type="entry name" value="THIOREDOXIN_2"/>
    <property type="match status" value="2"/>
</dbReference>
<dbReference type="InterPro" id="IPR013766">
    <property type="entry name" value="Thioredoxin_domain"/>
</dbReference>
<evidence type="ECO:0000313" key="2">
    <source>
        <dbReference type="EMBL" id="SFO08780.1"/>
    </source>
</evidence>
<dbReference type="AlphaFoldDB" id="A0A1I5EBM9"/>
<feature type="domain" description="Thioredoxin" evidence="1">
    <location>
        <begin position="47"/>
        <end position="210"/>
    </location>
</feature>
<feature type="domain" description="Thioredoxin" evidence="1">
    <location>
        <begin position="215"/>
        <end position="389"/>
    </location>
</feature>
<dbReference type="STRING" id="226506.SAMN04488519_103374"/>
<protein>
    <submittedName>
        <fullName evidence="2">Thiol-disulfide isomerase or thioredoxin</fullName>
    </submittedName>
</protein>
<dbReference type="Pfam" id="PF00578">
    <property type="entry name" value="AhpC-TSA"/>
    <property type="match status" value="2"/>
</dbReference>
<dbReference type="GO" id="GO:0016209">
    <property type="term" value="F:antioxidant activity"/>
    <property type="evidence" value="ECO:0007669"/>
    <property type="project" value="InterPro"/>
</dbReference>
<evidence type="ECO:0000259" key="1">
    <source>
        <dbReference type="PROSITE" id="PS51352"/>
    </source>
</evidence>
<dbReference type="EMBL" id="FOVW01000003">
    <property type="protein sequence ID" value="SFO08780.1"/>
    <property type="molecule type" value="Genomic_DNA"/>
</dbReference>
<dbReference type="GO" id="GO:0016853">
    <property type="term" value="F:isomerase activity"/>
    <property type="evidence" value="ECO:0007669"/>
    <property type="project" value="UniProtKB-KW"/>
</dbReference>
<gene>
    <name evidence="2" type="ORF">SAMN04488519_103374</name>
</gene>
<reference evidence="3" key="1">
    <citation type="submission" date="2016-10" db="EMBL/GenBank/DDBJ databases">
        <authorList>
            <person name="Varghese N."/>
            <person name="Submissions S."/>
        </authorList>
    </citation>
    <scope>NUCLEOTIDE SEQUENCE [LARGE SCALE GENOMIC DNA]</scope>
    <source>
        <strain evidence="3">DSM 15282</strain>
    </source>
</reference>
<dbReference type="PANTHER" id="PTHR43640">
    <property type="entry name" value="OS07G0260300 PROTEIN"/>
    <property type="match status" value="1"/>
</dbReference>
<dbReference type="CDD" id="cd02969">
    <property type="entry name" value="PRX_like1"/>
    <property type="match status" value="1"/>
</dbReference>
<dbReference type="InterPro" id="IPR047262">
    <property type="entry name" value="PRX-like1"/>
</dbReference>
<keyword evidence="3" id="KW-1185">Reference proteome</keyword>
<dbReference type="InterPro" id="IPR036249">
    <property type="entry name" value="Thioredoxin-like_sf"/>
</dbReference>
<name>A0A1I5EBM9_9BACT</name>
<evidence type="ECO:0000313" key="3">
    <source>
        <dbReference type="Proteomes" id="UP000199564"/>
    </source>
</evidence>
<dbReference type="CDD" id="cd02966">
    <property type="entry name" value="TlpA_like_family"/>
    <property type="match status" value="1"/>
</dbReference>
<keyword evidence="2" id="KW-0413">Isomerase</keyword>
<dbReference type="SUPFAM" id="SSF52833">
    <property type="entry name" value="Thioredoxin-like"/>
    <property type="match status" value="2"/>
</dbReference>